<evidence type="ECO:0000313" key="2">
    <source>
        <dbReference type="EMBL" id="MBR7888742.1"/>
    </source>
</evidence>
<keyword evidence="1" id="KW-0812">Transmembrane</keyword>
<dbReference type="PIRSF" id="PIRSF016919">
    <property type="entry name" value="HupE_UreJ"/>
    <property type="match status" value="1"/>
</dbReference>
<keyword evidence="1" id="KW-0472">Membrane</keyword>
<organism evidence="2 3">
    <name type="scientific">Marinomonas vulgaris</name>
    <dbReference type="NCBI Taxonomy" id="2823372"/>
    <lineage>
        <taxon>Bacteria</taxon>
        <taxon>Pseudomonadati</taxon>
        <taxon>Pseudomonadota</taxon>
        <taxon>Gammaproteobacteria</taxon>
        <taxon>Oceanospirillales</taxon>
        <taxon>Oceanospirillaceae</taxon>
        <taxon>Marinomonas</taxon>
    </lineage>
</organism>
<feature type="transmembrane region" description="Helical" evidence="1">
    <location>
        <begin position="147"/>
        <end position="168"/>
    </location>
</feature>
<sequence>MRSVTLKMGIAATMVALPTLVMAHPGHEHASSFMTGLMHPMGGLDHLLAMLAVGLWAASIGGKAMWMLPLAFISAMLLGGGLAIAGIQMPFVEQGILLSVILVGVLLVASARFSIATCASIAGLFALFHGTAHGVEMPLNANGVEYALGFIAATFALHITGMALGTLVTRLQAPLMTRLAGSVIAIAGVILAIA</sequence>
<reference evidence="3" key="1">
    <citation type="submission" date="2023-07" db="EMBL/GenBank/DDBJ databases">
        <title>Marinomonas vulgaris A79, complete genome.</title>
        <authorList>
            <person name="Ying J.-J."/>
        </authorList>
    </citation>
    <scope>NUCLEOTIDE SEQUENCE [LARGE SCALE GENOMIC DNA]</scope>
    <source>
        <strain evidence="3">A79</strain>
    </source>
</reference>
<feature type="transmembrane region" description="Helical" evidence="1">
    <location>
        <begin position="39"/>
        <end position="58"/>
    </location>
</feature>
<feature type="transmembrane region" description="Helical" evidence="1">
    <location>
        <begin position="175"/>
        <end position="193"/>
    </location>
</feature>
<gene>
    <name evidence="2" type="ORF">J9B83_07270</name>
</gene>
<dbReference type="Pfam" id="PF04955">
    <property type="entry name" value="HupE_UreJ"/>
    <property type="match status" value="1"/>
</dbReference>
<dbReference type="Proteomes" id="UP000679722">
    <property type="component" value="Unassembled WGS sequence"/>
</dbReference>
<accession>A0ABS5HBB8</accession>
<keyword evidence="3" id="KW-1185">Reference proteome</keyword>
<keyword evidence="1" id="KW-1133">Transmembrane helix</keyword>
<dbReference type="InterPro" id="IPR007038">
    <property type="entry name" value="HupE_UreJ"/>
</dbReference>
<name>A0ABS5HBB8_9GAMM</name>
<dbReference type="RefSeq" id="WP_211536073.1">
    <property type="nucleotide sequence ID" value="NZ_JAGSSV010000006.1"/>
</dbReference>
<comment type="caution">
    <text evidence="2">The sequence shown here is derived from an EMBL/GenBank/DDBJ whole genome shotgun (WGS) entry which is preliminary data.</text>
</comment>
<evidence type="ECO:0000256" key="1">
    <source>
        <dbReference type="SAM" id="Phobius"/>
    </source>
</evidence>
<feature type="transmembrane region" description="Helical" evidence="1">
    <location>
        <begin position="116"/>
        <end position="135"/>
    </location>
</feature>
<protein>
    <submittedName>
        <fullName evidence="2">HupE/UreJ family protein</fullName>
    </submittedName>
</protein>
<dbReference type="EMBL" id="JAGSSV010000006">
    <property type="protein sequence ID" value="MBR7888742.1"/>
    <property type="molecule type" value="Genomic_DNA"/>
</dbReference>
<feature type="transmembrane region" description="Helical" evidence="1">
    <location>
        <begin position="91"/>
        <end position="109"/>
    </location>
</feature>
<feature type="transmembrane region" description="Helical" evidence="1">
    <location>
        <begin position="65"/>
        <end position="85"/>
    </location>
</feature>
<evidence type="ECO:0000313" key="3">
    <source>
        <dbReference type="Proteomes" id="UP000679722"/>
    </source>
</evidence>
<proteinExistence type="predicted"/>